<gene>
    <name evidence="2" type="ORF">SYK_02480</name>
    <name evidence="3" type="ORF">SYK_07130</name>
</gene>
<organism evidence="3 4">
    <name type="scientific">Pseudodesulfovibrio nedwellii</name>
    <dbReference type="NCBI Taxonomy" id="2973072"/>
    <lineage>
        <taxon>Bacteria</taxon>
        <taxon>Pseudomonadati</taxon>
        <taxon>Thermodesulfobacteriota</taxon>
        <taxon>Desulfovibrionia</taxon>
        <taxon>Desulfovibrionales</taxon>
        <taxon>Desulfovibrionaceae</taxon>
    </lineage>
</organism>
<keyword evidence="1" id="KW-0472">Membrane</keyword>
<evidence type="ECO:0000313" key="4">
    <source>
        <dbReference type="Proteomes" id="UP001317742"/>
    </source>
</evidence>
<protein>
    <submittedName>
        <fullName evidence="3">Uncharacterized protein</fullName>
    </submittedName>
</protein>
<accession>A0ABM8AXW0</accession>
<evidence type="ECO:0000313" key="3">
    <source>
        <dbReference type="EMBL" id="BDQ36353.1"/>
    </source>
</evidence>
<dbReference type="EMBL" id="AP026709">
    <property type="protein sequence ID" value="BDQ36353.1"/>
    <property type="molecule type" value="Genomic_DNA"/>
</dbReference>
<keyword evidence="1" id="KW-0812">Transmembrane</keyword>
<dbReference type="EMBL" id="AP026709">
    <property type="protein sequence ID" value="BDQ35888.1"/>
    <property type="molecule type" value="Genomic_DNA"/>
</dbReference>
<proteinExistence type="predicted"/>
<reference evidence="3 4" key="1">
    <citation type="submission" date="2022-08" db="EMBL/GenBank/DDBJ databases">
        <title>Genome Sequence of the sulphate-reducing bacterium, Pseudodesulfovibrio sp. SYK.</title>
        <authorList>
            <person name="Kondo R."/>
            <person name="Kataoka T."/>
        </authorList>
    </citation>
    <scope>NUCLEOTIDE SEQUENCE [LARGE SCALE GENOMIC DNA]</scope>
    <source>
        <strain evidence="3 4">SYK</strain>
    </source>
</reference>
<dbReference type="RefSeq" id="WP_281761817.1">
    <property type="nucleotide sequence ID" value="NZ_AP026709.1"/>
</dbReference>
<dbReference type="Proteomes" id="UP001317742">
    <property type="component" value="Chromosome"/>
</dbReference>
<name>A0ABM8AXW0_9BACT</name>
<evidence type="ECO:0000256" key="1">
    <source>
        <dbReference type="SAM" id="Phobius"/>
    </source>
</evidence>
<feature type="transmembrane region" description="Helical" evidence="1">
    <location>
        <begin position="104"/>
        <end position="121"/>
    </location>
</feature>
<sequence>MIESIDFTRIGLVIDIVGASLIALDLFTKAHHEHCKNNAIRFGNRLADMTNCEKEEKRLKELGETRSRLEKAMFKSKTKLKFLIIKAHAKYWSFTEHLENPRRVGFLAILVGFIFQLIATFI</sequence>
<evidence type="ECO:0000313" key="2">
    <source>
        <dbReference type="EMBL" id="BDQ35888.1"/>
    </source>
</evidence>
<keyword evidence="1" id="KW-1133">Transmembrane helix</keyword>
<keyword evidence="4" id="KW-1185">Reference proteome</keyword>